<dbReference type="InterPro" id="IPR016047">
    <property type="entry name" value="M23ase_b-sheet_dom"/>
</dbReference>
<dbReference type="RefSeq" id="WP_380901987.1">
    <property type="nucleotide sequence ID" value="NZ_JBHUFU010000011.1"/>
</dbReference>
<evidence type="ECO:0000313" key="3">
    <source>
        <dbReference type="Proteomes" id="UP001597365"/>
    </source>
</evidence>
<accession>A0ABW4PNG9</accession>
<sequence length="205" mass="21077">MAGRTGDRQWTPNRRGLVLRGAALAALGGVSFLAGRQEGAAGLRAGHDAAPAAFPAGRGSGRPPARAATGLWARPMTGDHRVTAPYGIPGNWQAGHHTGIDFAMPVGTPVYSVGPGSVVFAGEAGSYGRAVTIGMDDGHYTLFAHLSAISVREGQRVSGGSRVGSSGATGRVTGPHLHFEVRNGRSYGSDVDPVAYLARRGVRLL</sequence>
<evidence type="ECO:0000259" key="1">
    <source>
        <dbReference type="Pfam" id="PF01551"/>
    </source>
</evidence>
<reference evidence="3" key="1">
    <citation type="journal article" date="2019" name="Int. J. Syst. Evol. Microbiol.">
        <title>The Global Catalogue of Microorganisms (GCM) 10K type strain sequencing project: providing services to taxonomists for standard genome sequencing and annotation.</title>
        <authorList>
            <consortium name="The Broad Institute Genomics Platform"/>
            <consortium name="The Broad Institute Genome Sequencing Center for Infectious Disease"/>
            <person name="Wu L."/>
            <person name="Ma J."/>
        </authorList>
    </citation>
    <scope>NUCLEOTIDE SEQUENCE [LARGE SCALE GENOMIC DNA]</scope>
    <source>
        <strain evidence="3">CGMCC 4.7455</strain>
    </source>
</reference>
<keyword evidence="3" id="KW-1185">Reference proteome</keyword>
<name>A0ABW4PNG9_9ACTN</name>
<dbReference type="Proteomes" id="UP001597365">
    <property type="component" value="Unassembled WGS sequence"/>
</dbReference>
<dbReference type="Gene3D" id="2.70.70.10">
    <property type="entry name" value="Glucose Permease (Domain IIA)"/>
    <property type="match status" value="1"/>
</dbReference>
<protein>
    <submittedName>
        <fullName evidence="2">M23 family metallopeptidase</fullName>
        <ecNumber evidence="2">3.4.24.-</ecNumber>
    </submittedName>
</protein>
<dbReference type="EC" id="3.4.24.-" evidence="2"/>
<dbReference type="PANTHER" id="PTHR21666:SF270">
    <property type="entry name" value="MUREIN HYDROLASE ACTIVATOR ENVC"/>
    <property type="match status" value="1"/>
</dbReference>
<dbReference type="InterPro" id="IPR011055">
    <property type="entry name" value="Dup_hybrid_motif"/>
</dbReference>
<keyword evidence="2" id="KW-0378">Hydrolase</keyword>
<dbReference type="SUPFAM" id="SSF51261">
    <property type="entry name" value="Duplicated hybrid motif"/>
    <property type="match status" value="1"/>
</dbReference>
<gene>
    <name evidence="2" type="ORF">ACFSJS_19160</name>
</gene>
<proteinExistence type="predicted"/>
<evidence type="ECO:0000313" key="2">
    <source>
        <dbReference type="EMBL" id="MFD1831750.1"/>
    </source>
</evidence>
<comment type="caution">
    <text evidence="2">The sequence shown here is derived from an EMBL/GenBank/DDBJ whole genome shotgun (WGS) entry which is preliminary data.</text>
</comment>
<feature type="domain" description="M23ase beta-sheet core" evidence="1">
    <location>
        <begin position="96"/>
        <end position="192"/>
    </location>
</feature>
<organism evidence="2 3">
    <name type="scientific">Streptomyces desertarenae</name>
    <dbReference type="NCBI Taxonomy" id="2666184"/>
    <lineage>
        <taxon>Bacteria</taxon>
        <taxon>Bacillati</taxon>
        <taxon>Actinomycetota</taxon>
        <taxon>Actinomycetes</taxon>
        <taxon>Kitasatosporales</taxon>
        <taxon>Streptomycetaceae</taxon>
        <taxon>Streptomyces</taxon>
    </lineage>
</organism>
<dbReference type="PANTHER" id="PTHR21666">
    <property type="entry name" value="PEPTIDASE-RELATED"/>
    <property type="match status" value="1"/>
</dbReference>
<dbReference type="GO" id="GO:0016787">
    <property type="term" value="F:hydrolase activity"/>
    <property type="evidence" value="ECO:0007669"/>
    <property type="project" value="UniProtKB-KW"/>
</dbReference>
<dbReference type="CDD" id="cd12797">
    <property type="entry name" value="M23_peptidase"/>
    <property type="match status" value="1"/>
</dbReference>
<dbReference type="EMBL" id="JBHUFU010000011">
    <property type="protein sequence ID" value="MFD1831750.1"/>
    <property type="molecule type" value="Genomic_DNA"/>
</dbReference>
<dbReference type="Pfam" id="PF01551">
    <property type="entry name" value="Peptidase_M23"/>
    <property type="match status" value="1"/>
</dbReference>
<dbReference type="InterPro" id="IPR050570">
    <property type="entry name" value="Cell_wall_metabolism_enzyme"/>
</dbReference>